<dbReference type="EMBL" id="JAHLQL010000001">
    <property type="protein sequence ID" value="MBU5591396.1"/>
    <property type="molecule type" value="Genomic_DNA"/>
</dbReference>
<dbReference type="SMART" id="SM00388">
    <property type="entry name" value="HisKA"/>
    <property type="match status" value="1"/>
</dbReference>
<dbReference type="CDD" id="cd00082">
    <property type="entry name" value="HisKA"/>
    <property type="match status" value="1"/>
</dbReference>
<evidence type="ECO:0000256" key="5">
    <source>
        <dbReference type="ARBA" id="ARBA00022679"/>
    </source>
</evidence>
<evidence type="ECO:0000256" key="6">
    <source>
        <dbReference type="ARBA" id="ARBA00022777"/>
    </source>
</evidence>
<evidence type="ECO:0000259" key="9">
    <source>
        <dbReference type="PROSITE" id="PS50109"/>
    </source>
</evidence>
<comment type="subcellular location">
    <subcellularLocation>
        <location evidence="2">Membrane</location>
        <topology evidence="2">Multi-pass membrane protein</topology>
    </subcellularLocation>
</comment>
<evidence type="ECO:0000256" key="3">
    <source>
        <dbReference type="ARBA" id="ARBA00012438"/>
    </source>
</evidence>
<dbReference type="PROSITE" id="PS50109">
    <property type="entry name" value="HIS_KIN"/>
    <property type="match status" value="1"/>
</dbReference>
<evidence type="ECO:0000256" key="7">
    <source>
        <dbReference type="ARBA" id="ARBA00023136"/>
    </source>
</evidence>
<dbReference type="GO" id="GO:0016301">
    <property type="term" value="F:kinase activity"/>
    <property type="evidence" value="ECO:0007669"/>
    <property type="project" value="UniProtKB-KW"/>
</dbReference>
<dbReference type="CDD" id="cd06225">
    <property type="entry name" value="HAMP"/>
    <property type="match status" value="1"/>
</dbReference>
<dbReference type="InterPro" id="IPR003660">
    <property type="entry name" value="HAMP_dom"/>
</dbReference>
<evidence type="ECO:0000313" key="11">
    <source>
        <dbReference type="EMBL" id="MBU5591396.1"/>
    </source>
</evidence>
<dbReference type="InterPro" id="IPR005467">
    <property type="entry name" value="His_kinase_dom"/>
</dbReference>
<evidence type="ECO:0000256" key="4">
    <source>
        <dbReference type="ARBA" id="ARBA00022553"/>
    </source>
</evidence>
<evidence type="ECO:0000313" key="12">
    <source>
        <dbReference type="Proteomes" id="UP000736583"/>
    </source>
</evidence>
<feature type="transmembrane region" description="Helical" evidence="8">
    <location>
        <begin position="191"/>
        <end position="210"/>
    </location>
</feature>
<evidence type="ECO:0000256" key="1">
    <source>
        <dbReference type="ARBA" id="ARBA00000085"/>
    </source>
</evidence>
<proteinExistence type="predicted"/>
<keyword evidence="8" id="KW-0812">Transmembrane</keyword>
<feature type="domain" description="HAMP" evidence="10">
    <location>
        <begin position="212"/>
        <end position="264"/>
    </location>
</feature>
<evidence type="ECO:0000256" key="8">
    <source>
        <dbReference type="SAM" id="Phobius"/>
    </source>
</evidence>
<keyword evidence="7 8" id="KW-0472">Membrane</keyword>
<keyword evidence="4" id="KW-0597">Phosphoprotein</keyword>
<gene>
    <name evidence="11" type="ORF">KQI89_06445</name>
</gene>
<comment type="catalytic activity">
    <reaction evidence="1">
        <text>ATP + protein L-histidine = ADP + protein N-phospho-L-histidine.</text>
        <dbReference type="EC" id="2.7.13.3"/>
    </reaction>
</comment>
<dbReference type="InterPro" id="IPR003661">
    <property type="entry name" value="HisK_dim/P_dom"/>
</dbReference>
<feature type="transmembrane region" description="Helical" evidence="8">
    <location>
        <begin position="29"/>
        <end position="49"/>
    </location>
</feature>
<accession>A0ABS6EYV2</accession>
<dbReference type="Pfam" id="PF00672">
    <property type="entry name" value="HAMP"/>
    <property type="match status" value="1"/>
</dbReference>
<feature type="domain" description="Histidine kinase" evidence="9">
    <location>
        <begin position="279"/>
        <end position="494"/>
    </location>
</feature>
<dbReference type="RefSeq" id="WP_216456382.1">
    <property type="nucleotide sequence ID" value="NZ_JAHLQL010000001.1"/>
</dbReference>
<dbReference type="InterPro" id="IPR050398">
    <property type="entry name" value="HssS/ArlS-like"/>
</dbReference>
<sequence>MKNRIPSIKNRVKKFYAFVRKSIKEQLRLQLLVVIAICLTLCGLILGIFQTSYIKSNSMNTYTSYSEGITRIDSNTLDLGNYIETKNLSINDKDEIKNLIIENSYTRDKGINIVITDLDGNIIYSKEDFVASKLSIENIMRTSMEYRKNSYDKNLFYSIYPLKFKDSNGYLILSAVPSPTEHNQYHYGTRFSILGIILALIAFILLFLLLTRKKVKYIEEISHGLIQISTGNLDYNIDIKGYDELSKLAQNINYMEKELKNKIEETTKAENTKSELITNVSHDLKTPLTSIMGYLGLLKDGKYEDEDQMKDYLDIAFNKSQKLKILIEDLFEYTKLSNKGIPLNKKNVSFNELIEQLIYELVPVAEENEIILHKDIEPSKILVNIDGDKMVRVFENLLMNAIKYSYKPSTVYIKLYKEDSEAILCISNKGDSFSDSDLNKVFDRFYRVEKSRSSSEGGSGLGLAISKSIVELHEGNIWAECHGNDIKFFVSLKI</sequence>
<dbReference type="Proteomes" id="UP000736583">
    <property type="component" value="Unassembled WGS sequence"/>
</dbReference>
<evidence type="ECO:0000256" key="2">
    <source>
        <dbReference type="ARBA" id="ARBA00004141"/>
    </source>
</evidence>
<comment type="caution">
    <text evidence="11">The sequence shown here is derived from an EMBL/GenBank/DDBJ whole genome shotgun (WGS) entry which is preliminary data.</text>
</comment>
<dbReference type="Pfam" id="PF02518">
    <property type="entry name" value="HATPase_c"/>
    <property type="match status" value="1"/>
</dbReference>
<dbReference type="Pfam" id="PF00512">
    <property type="entry name" value="HisKA"/>
    <property type="match status" value="1"/>
</dbReference>
<keyword evidence="5" id="KW-0808">Transferase</keyword>
<dbReference type="PANTHER" id="PTHR45528">
    <property type="entry name" value="SENSOR HISTIDINE KINASE CPXA"/>
    <property type="match status" value="1"/>
</dbReference>
<name>A0ABS6EYV2_9CLOT</name>
<keyword evidence="6 11" id="KW-0418">Kinase</keyword>
<dbReference type="SMART" id="SM00387">
    <property type="entry name" value="HATPase_c"/>
    <property type="match status" value="1"/>
</dbReference>
<dbReference type="PANTHER" id="PTHR45528:SF8">
    <property type="entry name" value="HISTIDINE KINASE"/>
    <property type="match status" value="1"/>
</dbReference>
<evidence type="ECO:0000259" key="10">
    <source>
        <dbReference type="PROSITE" id="PS50885"/>
    </source>
</evidence>
<organism evidence="11 12">
    <name type="scientific">Clostridium simiarum</name>
    <dbReference type="NCBI Taxonomy" id="2841506"/>
    <lineage>
        <taxon>Bacteria</taxon>
        <taxon>Bacillati</taxon>
        <taxon>Bacillota</taxon>
        <taxon>Clostridia</taxon>
        <taxon>Eubacteriales</taxon>
        <taxon>Clostridiaceae</taxon>
        <taxon>Clostridium</taxon>
    </lineage>
</organism>
<dbReference type="PROSITE" id="PS50885">
    <property type="entry name" value="HAMP"/>
    <property type="match status" value="1"/>
</dbReference>
<dbReference type="EC" id="2.7.13.3" evidence="3"/>
<protein>
    <recommendedName>
        <fullName evidence="3">histidine kinase</fullName>
        <ecNumber evidence="3">2.7.13.3</ecNumber>
    </recommendedName>
</protein>
<dbReference type="InterPro" id="IPR003594">
    <property type="entry name" value="HATPase_dom"/>
</dbReference>
<reference evidence="11 12" key="1">
    <citation type="submission" date="2021-06" db="EMBL/GenBank/DDBJ databases">
        <authorList>
            <person name="Sun Q."/>
            <person name="Li D."/>
        </authorList>
    </citation>
    <scope>NUCLEOTIDE SEQUENCE [LARGE SCALE GENOMIC DNA]</scope>
    <source>
        <strain evidence="11 12">MSJ-4</strain>
    </source>
</reference>
<keyword evidence="8" id="KW-1133">Transmembrane helix</keyword>
<keyword evidence="12" id="KW-1185">Reference proteome</keyword>